<evidence type="ECO:0000313" key="1">
    <source>
        <dbReference type="EMBL" id="PWA68564.1"/>
    </source>
</evidence>
<dbReference type="Proteomes" id="UP000245207">
    <property type="component" value="Unassembled WGS sequence"/>
</dbReference>
<proteinExistence type="predicted"/>
<protein>
    <submittedName>
        <fullName evidence="1">Helitron helicase-like domain-containing protein</fullName>
    </submittedName>
</protein>
<keyword evidence="1" id="KW-0547">Nucleotide-binding</keyword>
<accession>A0A2U1N533</accession>
<dbReference type="PANTHER" id="PTHR45786:SF74">
    <property type="entry name" value="ATP-DEPENDENT DNA HELICASE"/>
    <property type="match status" value="1"/>
</dbReference>
<dbReference type="AlphaFoldDB" id="A0A2U1N533"/>
<keyword evidence="1" id="KW-0378">Hydrolase</keyword>
<dbReference type="STRING" id="35608.A0A2U1N533"/>
<sequence length="205" mass="23554">MESIRAYNQMFAMTSFGATVDDTVNHGRGPYIFKVSGQIYHKIGSLIPTGDADPKFLQLYIYDTQHEVHNRLSHFSQSDRSALDPRIVQGLINFLDDHNELVRIFRTARDKCAEADVPEFKVRLYSGVSERGYELPTSQTLGAIVFDCGQESESNYDVILEYRDGPLRRISKLHKSYMSLQFPLIFIYGQPGFYPKLMLKTIRSR</sequence>
<name>A0A2U1N533_ARTAN</name>
<keyword evidence="1" id="KW-0347">Helicase</keyword>
<keyword evidence="2" id="KW-1185">Reference proteome</keyword>
<comment type="caution">
    <text evidence="1">The sequence shown here is derived from an EMBL/GenBank/DDBJ whole genome shotgun (WGS) entry which is preliminary data.</text>
</comment>
<dbReference type="EMBL" id="PKPP01003609">
    <property type="protein sequence ID" value="PWA68564.1"/>
    <property type="molecule type" value="Genomic_DNA"/>
</dbReference>
<evidence type="ECO:0000313" key="2">
    <source>
        <dbReference type="Proteomes" id="UP000245207"/>
    </source>
</evidence>
<keyword evidence="1" id="KW-0067">ATP-binding</keyword>
<dbReference type="GO" id="GO:0004386">
    <property type="term" value="F:helicase activity"/>
    <property type="evidence" value="ECO:0007669"/>
    <property type="project" value="UniProtKB-KW"/>
</dbReference>
<reference evidence="1 2" key="1">
    <citation type="journal article" date="2018" name="Mol. Plant">
        <title>The genome of Artemisia annua provides insight into the evolution of Asteraceae family and artemisinin biosynthesis.</title>
        <authorList>
            <person name="Shen Q."/>
            <person name="Zhang L."/>
            <person name="Liao Z."/>
            <person name="Wang S."/>
            <person name="Yan T."/>
            <person name="Shi P."/>
            <person name="Liu M."/>
            <person name="Fu X."/>
            <person name="Pan Q."/>
            <person name="Wang Y."/>
            <person name="Lv Z."/>
            <person name="Lu X."/>
            <person name="Zhang F."/>
            <person name="Jiang W."/>
            <person name="Ma Y."/>
            <person name="Chen M."/>
            <person name="Hao X."/>
            <person name="Li L."/>
            <person name="Tang Y."/>
            <person name="Lv G."/>
            <person name="Zhou Y."/>
            <person name="Sun X."/>
            <person name="Brodelius P.E."/>
            <person name="Rose J.K.C."/>
            <person name="Tang K."/>
        </authorList>
    </citation>
    <scope>NUCLEOTIDE SEQUENCE [LARGE SCALE GENOMIC DNA]</scope>
    <source>
        <strain evidence="2">cv. Huhao1</strain>
        <tissue evidence="1">Leaf</tissue>
    </source>
</reference>
<dbReference type="PANTHER" id="PTHR45786">
    <property type="entry name" value="DNA BINDING PROTEIN-LIKE"/>
    <property type="match status" value="1"/>
</dbReference>
<dbReference type="OrthoDB" id="1928976at2759"/>
<organism evidence="1 2">
    <name type="scientific">Artemisia annua</name>
    <name type="common">Sweet wormwood</name>
    <dbReference type="NCBI Taxonomy" id="35608"/>
    <lineage>
        <taxon>Eukaryota</taxon>
        <taxon>Viridiplantae</taxon>
        <taxon>Streptophyta</taxon>
        <taxon>Embryophyta</taxon>
        <taxon>Tracheophyta</taxon>
        <taxon>Spermatophyta</taxon>
        <taxon>Magnoliopsida</taxon>
        <taxon>eudicotyledons</taxon>
        <taxon>Gunneridae</taxon>
        <taxon>Pentapetalae</taxon>
        <taxon>asterids</taxon>
        <taxon>campanulids</taxon>
        <taxon>Asterales</taxon>
        <taxon>Asteraceae</taxon>
        <taxon>Asteroideae</taxon>
        <taxon>Anthemideae</taxon>
        <taxon>Artemisiinae</taxon>
        <taxon>Artemisia</taxon>
    </lineage>
</organism>
<gene>
    <name evidence="1" type="ORF">CTI12_AA308040</name>
</gene>